<keyword evidence="2" id="KW-1185">Reference proteome</keyword>
<protein>
    <submittedName>
        <fullName evidence="1">Uncharacterized protein</fullName>
    </submittedName>
</protein>
<accession>D1AA69</accession>
<dbReference type="SUPFAM" id="SSF48295">
    <property type="entry name" value="TrpR-like"/>
    <property type="match status" value="1"/>
</dbReference>
<dbReference type="KEGG" id="tcu:Tcur_1426"/>
<reference evidence="1 2" key="1">
    <citation type="journal article" date="2011" name="Stand. Genomic Sci.">
        <title>Complete genome sequence of Thermomonospora curvata type strain (B9).</title>
        <authorList>
            <person name="Chertkov O."/>
            <person name="Sikorski J."/>
            <person name="Nolan M."/>
            <person name="Lapidus A."/>
            <person name="Lucas S."/>
            <person name="Del Rio T.G."/>
            <person name="Tice H."/>
            <person name="Cheng J.F."/>
            <person name="Goodwin L."/>
            <person name="Pitluck S."/>
            <person name="Liolios K."/>
            <person name="Ivanova N."/>
            <person name="Mavromatis K."/>
            <person name="Mikhailova N."/>
            <person name="Ovchinnikova G."/>
            <person name="Pati A."/>
            <person name="Chen A."/>
            <person name="Palaniappan K."/>
            <person name="Djao O.D."/>
            <person name="Land M."/>
            <person name="Hauser L."/>
            <person name="Chang Y.J."/>
            <person name="Jeffries C.D."/>
            <person name="Brettin T."/>
            <person name="Han C."/>
            <person name="Detter J.C."/>
            <person name="Rohde M."/>
            <person name="Goker M."/>
            <person name="Woyke T."/>
            <person name="Bristow J."/>
            <person name="Eisen J.A."/>
            <person name="Markowitz V."/>
            <person name="Hugenholtz P."/>
            <person name="Klenk H.P."/>
            <person name="Kyrpides N.C."/>
        </authorList>
    </citation>
    <scope>NUCLEOTIDE SEQUENCE [LARGE SCALE GENOMIC DNA]</scope>
    <source>
        <strain evidence="2">ATCC 19995 / DSM 43183 / JCM 3096 / KCTC 9072 / NBRC 15933 / NCIMB 10081 / Henssen B9</strain>
    </source>
</reference>
<proteinExistence type="predicted"/>
<evidence type="ECO:0000313" key="1">
    <source>
        <dbReference type="EMBL" id="ACY97005.1"/>
    </source>
</evidence>
<sequence>MTYRVPFETILQGLRERLDEEDLAEVCDLLIWRTPDNGAELLDVCEKWLRNGTAEEVSAALAVNGGIHFQTRDEREREMRAVAERFPQFRERVERILRDWDEKQKPRAVREVLQDGSPPSRVAYRYRITEERLRAWIDEYLRENPASDAPS</sequence>
<dbReference type="HOGENOM" id="CLU_1730543_0_0_11"/>
<dbReference type="Pfam" id="PF01527">
    <property type="entry name" value="HTH_Tnp_1"/>
    <property type="match status" value="1"/>
</dbReference>
<organism evidence="1 2">
    <name type="scientific">Thermomonospora curvata (strain ATCC 19995 / DSM 43183 / JCM 3096 / KCTC 9072 / NBRC 15933 / NCIMB 10081 / Henssen B9)</name>
    <dbReference type="NCBI Taxonomy" id="471852"/>
    <lineage>
        <taxon>Bacteria</taxon>
        <taxon>Bacillati</taxon>
        <taxon>Actinomycetota</taxon>
        <taxon>Actinomycetes</taxon>
        <taxon>Streptosporangiales</taxon>
        <taxon>Thermomonosporaceae</taxon>
        <taxon>Thermomonospora</taxon>
    </lineage>
</organism>
<dbReference type="InterPro" id="IPR010921">
    <property type="entry name" value="Trp_repressor/repl_initiator"/>
</dbReference>
<dbReference type="GO" id="GO:0004803">
    <property type="term" value="F:transposase activity"/>
    <property type="evidence" value="ECO:0007669"/>
    <property type="project" value="InterPro"/>
</dbReference>
<dbReference type="EMBL" id="CP001738">
    <property type="protein sequence ID" value="ACY97005.1"/>
    <property type="molecule type" value="Genomic_DNA"/>
</dbReference>
<dbReference type="GO" id="GO:0006313">
    <property type="term" value="P:DNA transposition"/>
    <property type="evidence" value="ECO:0007669"/>
    <property type="project" value="InterPro"/>
</dbReference>
<dbReference type="InterPro" id="IPR002514">
    <property type="entry name" value="Transposase_8"/>
</dbReference>
<dbReference type="GO" id="GO:0043565">
    <property type="term" value="F:sequence-specific DNA binding"/>
    <property type="evidence" value="ECO:0007669"/>
    <property type="project" value="InterPro"/>
</dbReference>
<gene>
    <name evidence="1" type="ordered locus">Tcur_1426</name>
</gene>
<name>D1AA69_THECD</name>
<dbReference type="AlphaFoldDB" id="D1AA69"/>
<dbReference type="eggNOG" id="ENOG5030J97">
    <property type="taxonomic scope" value="Bacteria"/>
</dbReference>
<dbReference type="Proteomes" id="UP000001918">
    <property type="component" value="Chromosome"/>
</dbReference>
<evidence type="ECO:0000313" key="2">
    <source>
        <dbReference type="Proteomes" id="UP000001918"/>
    </source>
</evidence>